<dbReference type="InterPro" id="IPR018253">
    <property type="entry name" value="DnaJ_domain_CS"/>
</dbReference>
<dbReference type="CDD" id="cd10747">
    <property type="entry name" value="DnaJ_C"/>
    <property type="match status" value="1"/>
</dbReference>
<dbReference type="GO" id="GO:0008270">
    <property type="term" value="F:zinc ion binding"/>
    <property type="evidence" value="ECO:0007669"/>
    <property type="project" value="UniProtKB-KW"/>
</dbReference>
<protein>
    <submittedName>
        <fullName evidence="7">Molecular chaperone DnaJ</fullName>
    </submittedName>
</protein>
<comment type="caution">
    <text evidence="7">The sequence shown here is derived from an EMBL/GenBank/DDBJ whole genome shotgun (WGS) entry which is preliminary data.</text>
</comment>
<dbReference type="Gene3D" id="1.10.287.110">
    <property type="entry name" value="DnaJ domain"/>
    <property type="match status" value="1"/>
</dbReference>
<dbReference type="PRINTS" id="PR00625">
    <property type="entry name" value="JDOMAIN"/>
</dbReference>
<dbReference type="FunFam" id="2.60.260.20:FF:000005">
    <property type="entry name" value="Chaperone protein dnaJ 1, mitochondrial"/>
    <property type="match status" value="1"/>
</dbReference>
<evidence type="ECO:0000256" key="2">
    <source>
        <dbReference type="ARBA" id="ARBA00022737"/>
    </source>
</evidence>
<organism evidence="7 8">
    <name type="scientific">Aquimarina aggregata</name>
    <dbReference type="NCBI Taxonomy" id="1642818"/>
    <lineage>
        <taxon>Bacteria</taxon>
        <taxon>Pseudomonadati</taxon>
        <taxon>Bacteroidota</taxon>
        <taxon>Flavobacteriia</taxon>
        <taxon>Flavobacteriales</taxon>
        <taxon>Flavobacteriaceae</taxon>
        <taxon>Aquimarina</taxon>
    </lineage>
</organism>
<dbReference type="OrthoDB" id="9779622at2"/>
<dbReference type="RefSeq" id="WP_066314814.1">
    <property type="nucleotide sequence ID" value="NZ_LQRT01000015.1"/>
</dbReference>
<gene>
    <name evidence="7" type="ORF">AWE51_25140</name>
</gene>
<dbReference type="InterPro" id="IPR002939">
    <property type="entry name" value="DnaJ_C"/>
</dbReference>
<dbReference type="InterPro" id="IPR001623">
    <property type="entry name" value="DnaJ_domain"/>
</dbReference>
<dbReference type="STRING" id="1642818.AWE51_25140"/>
<keyword evidence="5" id="KW-0143">Chaperone</keyword>
<evidence type="ECO:0000256" key="5">
    <source>
        <dbReference type="ARBA" id="ARBA00023186"/>
    </source>
</evidence>
<dbReference type="PROSITE" id="PS00636">
    <property type="entry name" value="DNAJ_1"/>
    <property type="match status" value="1"/>
</dbReference>
<dbReference type="SUPFAM" id="SSF46565">
    <property type="entry name" value="Chaperone J-domain"/>
    <property type="match status" value="1"/>
</dbReference>
<dbReference type="Pfam" id="PF01556">
    <property type="entry name" value="DnaJ_C"/>
    <property type="match status" value="1"/>
</dbReference>
<feature type="domain" description="J" evidence="6">
    <location>
        <begin position="5"/>
        <end position="70"/>
    </location>
</feature>
<dbReference type="SUPFAM" id="SSF49493">
    <property type="entry name" value="HSP40/DnaJ peptide-binding domain"/>
    <property type="match status" value="2"/>
</dbReference>
<evidence type="ECO:0000256" key="1">
    <source>
        <dbReference type="ARBA" id="ARBA00022723"/>
    </source>
</evidence>
<dbReference type="PANTHER" id="PTHR43096:SF48">
    <property type="entry name" value="CHAPERONE PROTEIN DNAJ"/>
    <property type="match status" value="1"/>
</dbReference>
<dbReference type="GO" id="GO:0051082">
    <property type="term" value="F:unfolded protein binding"/>
    <property type="evidence" value="ECO:0007669"/>
    <property type="project" value="InterPro"/>
</dbReference>
<sequence length="317" mass="35417">MEYKDYYKILGVEKSATPKDIKKAYRKLAAKYHPDKNAGDKNAEEKFKEINEANEVLSDPQKREKYDTLGANWQAYEQAGGDWRQYANQSRNNDGQTFYYEGDPSEFFGGDGSGFSSFFDMFFGGSGQQGFGGRSRRSQQDFSGGDIQAELPITLLEVYQGSKRTFELNGQKLRITVKPGSYDGQQLKIKGKGQPGANGGKSGDLYIVLRVENDPRFQRKGNDLVINKAIDLYTALLGGKIEIPTLTGSVNMSVPKGTQGGKTLRLKGKGMPIYNSNSYGDLLVEIQVEIPKNLSKEEEELFKKLRQISEKKRSTAF</sequence>
<dbReference type="InterPro" id="IPR008971">
    <property type="entry name" value="HSP40/DnaJ_pept-bd"/>
</dbReference>
<evidence type="ECO:0000256" key="3">
    <source>
        <dbReference type="ARBA" id="ARBA00022771"/>
    </source>
</evidence>
<evidence type="ECO:0000313" key="7">
    <source>
        <dbReference type="EMBL" id="KZS40187.1"/>
    </source>
</evidence>
<dbReference type="PROSITE" id="PS50076">
    <property type="entry name" value="DNAJ_2"/>
    <property type="match status" value="1"/>
</dbReference>
<name>A0A163A0Y3_9FLAO</name>
<dbReference type="GO" id="GO:0005737">
    <property type="term" value="C:cytoplasm"/>
    <property type="evidence" value="ECO:0007669"/>
    <property type="project" value="TreeGrafter"/>
</dbReference>
<keyword evidence="4" id="KW-0862">Zinc</keyword>
<dbReference type="EMBL" id="LQRT01000015">
    <property type="protein sequence ID" value="KZS40187.1"/>
    <property type="molecule type" value="Genomic_DNA"/>
</dbReference>
<proteinExistence type="predicted"/>
<dbReference type="PANTHER" id="PTHR43096">
    <property type="entry name" value="DNAJ HOMOLOG 1, MITOCHONDRIAL-RELATED"/>
    <property type="match status" value="1"/>
</dbReference>
<dbReference type="GO" id="GO:0042026">
    <property type="term" value="P:protein refolding"/>
    <property type="evidence" value="ECO:0007669"/>
    <property type="project" value="TreeGrafter"/>
</dbReference>
<keyword evidence="3" id="KW-0863">Zinc-finger</keyword>
<dbReference type="CDD" id="cd06257">
    <property type="entry name" value="DnaJ"/>
    <property type="match status" value="1"/>
</dbReference>
<evidence type="ECO:0000256" key="4">
    <source>
        <dbReference type="ARBA" id="ARBA00022833"/>
    </source>
</evidence>
<keyword evidence="8" id="KW-1185">Reference proteome</keyword>
<evidence type="ECO:0000259" key="6">
    <source>
        <dbReference type="PROSITE" id="PS50076"/>
    </source>
</evidence>
<dbReference type="Gene3D" id="2.60.260.20">
    <property type="entry name" value="Urease metallochaperone UreE, N-terminal domain"/>
    <property type="match status" value="2"/>
</dbReference>
<dbReference type="Proteomes" id="UP000076715">
    <property type="component" value="Unassembled WGS sequence"/>
</dbReference>
<keyword evidence="2" id="KW-0677">Repeat</keyword>
<dbReference type="Pfam" id="PF00226">
    <property type="entry name" value="DnaJ"/>
    <property type="match status" value="1"/>
</dbReference>
<dbReference type="InterPro" id="IPR036869">
    <property type="entry name" value="J_dom_sf"/>
</dbReference>
<dbReference type="SMART" id="SM00271">
    <property type="entry name" value="DnaJ"/>
    <property type="match status" value="1"/>
</dbReference>
<accession>A0A163A0Y3</accession>
<dbReference type="AlphaFoldDB" id="A0A163A0Y3"/>
<reference evidence="7 8" key="1">
    <citation type="submission" date="2016-01" db="EMBL/GenBank/DDBJ databases">
        <title>The draft genome sequence of Aquimarina sp. RZW4-3-2.</title>
        <authorList>
            <person name="Wang Y."/>
        </authorList>
    </citation>
    <scope>NUCLEOTIDE SEQUENCE [LARGE SCALE GENOMIC DNA]</scope>
    <source>
        <strain evidence="7 8">RZW4-3-2</strain>
    </source>
</reference>
<evidence type="ECO:0000313" key="8">
    <source>
        <dbReference type="Proteomes" id="UP000076715"/>
    </source>
</evidence>
<keyword evidence="1" id="KW-0479">Metal-binding</keyword>